<sequence length="152" mass="16272">MTDAAPDPFSLTRFVQAQDAGGSFAAALAELRDGRKQGHWMWFVLPQVAGLGQSPTARHFAVTGLPEARAYLRHPVLGPRLLECVAALDGLAETDAAAVLGPVDATKLRSSMTLFELAAHAEGPEAARPFARVLEHFFGGRRDRLTVGILGR</sequence>
<dbReference type="Pfam" id="PF08837">
    <property type="entry name" value="DUF1810"/>
    <property type="match status" value="1"/>
</dbReference>
<accession>A0ABP9JGC6</accession>
<dbReference type="RefSeq" id="WP_345507892.1">
    <property type="nucleotide sequence ID" value="NZ_BAABIW010000016.1"/>
</dbReference>
<evidence type="ECO:0000313" key="2">
    <source>
        <dbReference type="Proteomes" id="UP001500427"/>
    </source>
</evidence>
<comment type="caution">
    <text evidence="1">The sequence shown here is derived from an EMBL/GenBank/DDBJ whole genome shotgun (WGS) entry which is preliminary data.</text>
</comment>
<gene>
    <name evidence="1" type="ORF">GCM10023258_25780</name>
</gene>
<name>A0ABP9JGC6_9MICO</name>
<keyword evidence="2" id="KW-1185">Reference proteome</keyword>
<evidence type="ECO:0000313" key="1">
    <source>
        <dbReference type="EMBL" id="GAA5029377.1"/>
    </source>
</evidence>
<dbReference type="Gene3D" id="1.25.40.380">
    <property type="entry name" value="Protein of unknown function DUF1810"/>
    <property type="match status" value="1"/>
</dbReference>
<organism evidence="1 2">
    <name type="scientific">Terrabacter aeriphilus</name>
    <dbReference type="NCBI Taxonomy" id="515662"/>
    <lineage>
        <taxon>Bacteria</taxon>
        <taxon>Bacillati</taxon>
        <taxon>Actinomycetota</taxon>
        <taxon>Actinomycetes</taxon>
        <taxon>Micrococcales</taxon>
        <taxon>Intrasporangiaceae</taxon>
        <taxon>Terrabacter</taxon>
    </lineage>
</organism>
<dbReference type="InterPro" id="IPR036287">
    <property type="entry name" value="Rv1873-like_sf"/>
</dbReference>
<dbReference type="SUPFAM" id="SSF140736">
    <property type="entry name" value="Rv1873-like"/>
    <property type="match status" value="1"/>
</dbReference>
<dbReference type="PIRSF" id="PIRSF008546">
    <property type="entry name" value="UCP008546"/>
    <property type="match status" value="1"/>
</dbReference>
<dbReference type="Proteomes" id="UP001500427">
    <property type="component" value="Unassembled WGS sequence"/>
</dbReference>
<protein>
    <submittedName>
        <fullName evidence="1">DUF1810 domain-containing protein</fullName>
    </submittedName>
</protein>
<dbReference type="InterPro" id="IPR014937">
    <property type="entry name" value="DUF1810"/>
</dbReference>
<dbReference type="EMBL" id="BAABIW010000016">
    <property type="protein sequence ID" value="GAA5029377.1"/>
    <property type="molecule type" value="Genomic_DNA"/>
</dbReference>
<proteinExistence type="predicted"/>
<reference evidence="2" key="1">
    <citation type="journal article" date="2019" name="Int. J. Syst. Evol. Microbiol.">
        <title>The Global Catalogue of Microorganisms (GCM) 10K type strain sequencing project: providing services to taxonomists for standard genome sequencing and annotation.</title>
        <authorList>
            <consortium name="The Broad Institute Genomics Platform"/>
            <consortium name="The Broad Institute Genome Sequencing Center for Infectious Disease"/>
            <person name="Wu L."/>
            <person name="Ma J."/>
        </authorList>
    </citation>
    <scope>NUCLEOTIDE SEQUENCE [LARGE SCALE GENOMIC DNA]</scope>
    <source>
        <strain evidence="2">JCM 17687</strain>
    </source>
</reference>